<dbReference type="PANTHER" id="PTHR30146:SF153">
    <property type="entry name" value="LACTOSE OPERON REPRESSOR"/>
    <property type="match status" value="1"/>
</dbReference>
<evidence type="ECO:0000313" key="6">
    <source>
        <dbReference type="Proteomes" id="UP000093053"/>
    </source>
</evidence>
<dbReference type="OrthoDB" id="252678at2"/>
<evidence type="ECO:0000259" key="4">
    <source>
        <dbReference type="PROSITE" id="PS50932"/>
    </source>
</evidence>
<dbReference type="STRING" id="1586287.BBK82_39670"/>
<evidence type="ECO:0000256" key="1">
    <source>
        <dbReference type="ARBA" id="ARBA00023015"/>
    </source>
</evidence>
<dbReference type="SUPFAM" id="SSF47413">
    <property type="entry name" value="lambda repressor-like DNA-binding domains"/>
    <property type="match status" value="1"/>
</dbReference>
<dbReference type="CDD" id="cd01392">
    <property type="entry name" value="HTH_LacI"/>
    <property type="match status" value="1"/>
</dbReference>
<keyword evidence="6" id="KW-1185">Reference proteome</keyword>
<evidence type="ECO:0000256" key="3">
    <source>
        <dbReference type="ARBA" id="ARBA00023163"/>
    </source>
</evidence>
<dbReference type="RefSeq" id="WP_065919526.1">
    <property type="nucleotide sequence ID" value="NZ_CP016793.1"/>
</dbReference>
<evidence type="ECO:0000313" key="5">
    <source>
        <dbReference type="EMBL" id="ANZ41189.1"/>
    </source>
</evidence>
<dbReference type="SMART" id="SM00354">
    <property type="entry name" value="HTH_LACI"/>
    <property type="match status" value="1"/>
</dbReference>
<feature type="domain" description="HTH lacI-type" evidence="4">
    <location>
        <begin position="2"/>
        <end position="56"/>
    </location>
</feature>
<dbReference type="PANTHER" id="PTHR30146">
    <property type="entry name" value="LACI-RELATED TRANSCRIPTIONAL REPRESSOR"/>
    <property type="match status" value="1"/>
</dbReference>
<dbReference type="InterPro" id="IPR000843">
    <property type="entry name" value="HTH_LacI"/>
</dbReference>
<dbReference type="SUPFAM" id="SSF53822">
    <property type="entry name" value="Periplasmic binding protein-like I"/>
    <property type="match status" value="1"/>
</dbReference>
<dbReference type="Pfam" id="PF13377">
    <property type="entry name" value="Peripla_BP_3"/>
    <property type="match status" value="1"/>
</dbReference>
<dbReference type="EMBL" id="CP016793">
    <property type="protein sequence ID" value="ANZ41189.1"/>
    <property type="molecule type" value="Genomic_DNA"/>
</dbReference>
<keyword evidence="3" id="KW-0804">Transcription</keyword>
<evidence type="ECO:0000256" key="2">
    <source>
        <dbReference type="ARBA" id="ARBA00023125"/>
    </source>
</evidence>
<dbReference type="Proteomes" id="UP000093053">
    <property type="component" value="Chromosome"/>
</dbReference>
<dbReference type="Gene3D" id="1.10.260.40">
    <property type="entry name" value="lambda repressor-like DNA-binding domains"/>
    <property type="match status" value="1"/>
</dbReference>
<dbReference type="GO" id="GO:0000976">
    <property type="term" value="F:transcription cis-regulatory region binding"/>
    <property type="evidence" value="ECO:0007669"/>
    <property type="project" value="TreeGrafter"/>
</dbReference>
<dbReference type="InterPro" id="IPR010982">
    <property type="entry name" value="Lambda_DNA-bd_dom_sf"/>
</dbReference>
<protein>
    <submittedName>
        <fullName evidence="5">LacI family transcriptional regulator</fullName>
    </submittedName>
</protein>
<name>A0A1B2HTY0_9PSEU</name>
<dbReference type="AlphaFoldDB" id="A0A1B2HTY0"/>
<dbReference type="KEGG" id="led:BBK82_39670"/>
<accession>A0A1B2HTY0</accession>
<keyword evidence="2" id="KW-0238">DNA-binding</keyword>
<sequence length="330" mass="35195">MVTIVDVARHAGVAPSTVSYVLTGNRPVSAGTRVRVRESIQLLGYHPHAGARALASSRSNVIGLVLPLREGVQLPVVMRFVTSVVTAARRHDMDVLLVTADQGAAGLRRLAHCARVDGCVMMDVGLDDERLPVLRELGRPAVLLGHPAAVKGLTCVDLDFEAAGARCVDHLAELGHRSIGFLGASSAVYARNTGFAQRTLAGFSSAAMRRGVASTAMPAEPRYDSVQAVVGTLLRELPRMTALVVHNEAVLGWVLECLRAEGRRVPDDVAVVAICPDELAERLRLTSVQLPAEALGRRAVELLVAQLNGQQTPPLTLLEPNLSVRTGPHR</sequence>
<dbReference type="Pfam" id="PF00356">
    <property type="entry name" value="LacI"/>
    <property type="match status" value="1"/>
</dbReference>
<dbReference type="CDD" id="cd06267">
    <property type="entry name" value="PBP1_LacI_sugar_binding-like"/>
    <property type="match status" value="1"/>
</dbReference>
<dbReference type="InterPro" id="IPR046335">
    <property type="entry name" value="LacI/GalR-like_sensor"/>
</dbReference>
<dbReference type="PROSITE" id="PS50932">
    <property type="entry name" value="HTH_LACI_2"/>
    <property type="match status" value="1"/>
</dbReference>
<proteinExistence type="predicted"/>
<reference evidence="5 6" key="1">
    <citation type="submission" date="2016-07" db="EMBL/GenBank/DDBJ databases">
        <title>Complete genome sequence of the Lentzea guizhouensis DHS C013.</title>
        <authorList>
            <person name="Cao C."/>
        </authorList>
    </citation>
    <scope>NUCLEOTIDE SEQUENCE [LARGE SCALE GENOMIC DNA]</scope>
    <source>
        <strain evidence="5 6">DHS C013</strain>
    </source>
</reference>
<keyword evidence="1" id="KW-0805">Transcription regulation</keyword>
<dbReference type="GO" id="GO:0003700">
    <property type="term" value="F:DNA-binding transcription factor activity"/>
    <property type="evidence" value="ECO:0007669"/>
    <property type="project" value="TreeGrafter"/>
</dbReference>
<dbReference type="InterPro" id="IPR028082">
    <property type="entry name" value="Peripla_BP_I"/>
</dbReference>
<gene>
    <name evidence="5" type="ORF">BBK82_39670</name>
</gene>
<dbReference type="Gene3D" id="3.40.50.2300">
    <property type="match status" value="2"/>
</dbReference>
<organism evidence="5 6">
    <name type="scientific">Lentzea guizhouensis</name>
    <dbReference type="NCBI Taxonomy" id="1586287"/>
    <lineage>
        <taxon>Bacteria</taxon>
        <taxon>Bacillati</taxon>
        <taxon>Actinomycetota</taxon>
        <taxon>Actinomycetes</taxon>
        <taxon>Pseudonocardiales</taxon>
        <taxon>Pseudonocardiaceae</taxon>
        <taxon>Lentzea</taxon>
    </lineage>
</organism>